<keyword evidence="5" id="KW-0175">Coiled coil</keyword>
<feature type="coiled-coil region" evidence="5">
    <location>
        <begin position="263"/>
        <end position="290"/>
    </location>
</feature>
<feature type="transmembrane region" description="Helical" evidence="7">
    <location>
        <begin position="57"/>
        <end position="77"/>
    </location>
</feature>
<keyword evidence="10" id="KW-1185">Reference proteome</keyword>
<dbReference type="GO" id="GO:0086010">
    <property type="term" value="P:membrane depolarization during action potential"/>
    <property type="evidence" value="ECO:0007669"/>
    <property type="project" value="TreeGrafter"/>
</dbReference>
<feature type="transmembrane region" description="Helical" evidence="7">
    <location>
        <begin position="130"/>
        <end position="158"/>
    </location>
</feature>
<keyword evidence="3 7" id="KW-1133">Transmembrane helix</keyword>
<dbReference type="GO" id="GO:0005248">
    <property type="term" value="F:voltage-gated sodium channel activity"/>
    <property type="evidence" value="ECO:0007669"/>
    <property type="project" value="TreeGrafter"/>
</dbReference>
<evidence type="ECO:0000313" key="9">
    <source>
        <dbReference type="EMBL" id="GGA25187.1"/>
    </source>
</evidence>
<feature type="region of interest" description="Disordered" evidence="6">
    <location>
        <begin position="297"/>
        <end position="346"/>
    </location>
</feature>
<dbReference type="AlphaFoldDB" id="A0A8J2U0M7"/>
<comment type="subcellular location">
    <subcellularLocation>
        <location evidence="1">Membrane</location>
        <topology evidence="1">Multi-pass membrane protein</topology>
    </subcellularLocation>
</comment>
<evidence type="ECO:0000313" key="10">
    <source>
        <dbReference type="Proteomes" id="UP000616114"/>
    </source>
</evidence>
<sequence>MTAAGSAPRRTVRGRVTALVESARFQTFIIGVILINAVILGVETYEGLPAGVTRSLGWLNHVAVGIFVVEIALRIYAHRGRFFRDPWGWFDMLIVAVALIPATAGGEVFRVLRALRILRLLSTVRSMRMVVGALLASLPGIASISGLLLMVMYIYAVITTSLFAPAEPYRDLGMAFASLFRLLLGDGWSDVVVPVATTPWAWLLFISYSVITTVIVLNLLIAVAVEAMERFKERERAGTAEGGAAELSSGTDGMLGDGRDAGDAELLAEVRALRAQLHRLESRLDAAVNVPSQLAHEAGMTPPASRAGTAYEGSPSPASRHDGPGEHGSVGDEFRSQSGPAHPGSR</sequence>
<evidence type="ECO:0000256" key="6">
    <source>
        <dbReference type="SAM" id="MobiDB-lite"/>
    </source>
</evidence>
<evidence type="ECO:0000256" key="3">
    <source>
        <dbReference type="ARBA" id="ARBA00022989"/>
    </source>
</evidence>
<dbReference type="InterPro" id="IPR005821">
    <property type="entry name" value="Ion_trans_dom"/>
</dbReference>
<feature type="transmembrane region" description="Helical" evidence="7">
    <location>
        <begin position="89"/>
        <end position="109"/>
    </location>
</feature>
<dbReference type="InterPro" id="IPR043203">
    <property type="entry name" value="VGCC_Ca_Na"/>
</dbReference>
<keyword evidence="2 7" id="KW-0812">Transmembrane</keyword>
<dbReference type="PANTHER" id="PTHR10037">
    <property type="entry name" value="VOLTAGE-GATED CATION CHANNEL CALCIUM AND SODIUM"/>
    <property type="match status" value="1"/>
</dbReference>
<dbReference type="Gene3D" id="1.20.120.350">
    <property type="entry name" value="Voltage-gated potassium channels. Chain C"/>
    <property type="match status" value="1"/>
</dbReference>
<comment type="caution">
    <text evidence="9">The sequence shown here is derived from an EMBL/GenBank/DDBJ whole genome shotgun (WGS) entry which is preliminary data.</text>
</comment>
<accession>A0A8J2U0M7</accession>
<dbReference type="Pfam" id="PF00520">
    <property type="entry name" value="Ion_trans"/>
    <property type="match status" value="1"/>
</dbReference>
<dbReference type="InterPro" id="IPR027359">
    <property type="entry name" value="Volt_channel_dom_sf"/>
</dbReference>
<evidence type="ECO:0000256" key="7">
    <source>
        <dbReference type="SAM" id="Phobius"/>
    </source>
</evidence>
<feature type="transmembrane region" description="Helical" evidence="7">
    <location>
        <begin position="200"/>
        <end position="225"/>
    </location>
</feature>
<gene>
    <name evidence="9" type="ORF">GCM10011333_30230</name>
</gene>
<evidence type="ECO:0000256" key="5">
    <source>
        <dbReference type="SAM" id="Coils"/>
    </source>
</evidence>
<evidence type="ECO:0000256" key="2">
    <source>
        <dbReference type="ARBA" id="ARBA00022692"/>
    </source>
</evidence>
<evidence type="ECO:0000256" key="1">
    <source>
        <dbReference type="ARBA" id="ARBA00004141"/>
    </source>
</evidence>
<reference evidence="9" key="2">
    <citation type="submission" date="2020-09" db="EMBL/GenBank/DDBJ databases">
        <authorList>
            <person name="Sun Q."/>
            <person name="Zhou Y."/>
        </authorList>
    </citation>
    <scope>NUCLEOTIDE SEQUENCE</scope>
    <source>
        <strain evidence="9">CGMCC 1.12785</strain>
    </source>
</reference>
<organism evidence="9 10">
    <name type="scientific">Sediminivirga luteola</name>
    <dbReference type="NCBI Taxonomy" id="1774748"/>
    <lineage>
        <taxon>Bacteria</taxon>
        <taxon>Bacillati</taxon>
        <taxon>Actinomycetota</taxon>
        <taxon>Actinomycetes</taxon>
        <taxon>Micrococcales</taxon>
        <taxon>Brevibacteriaceae</taxon>
        <taxon>Sediminivirga</taxon>
    </lineage>
</organism>
<name>A0A8J2U0M7_9MICO</name>
<dbReference type="GO" id="GO:0001518">
    <property type="term" value="C:voltage-gated sodium channel complex"/>
    <property type="evidence" value="ECO:0007669"/>
    <property type="project" value="TreeGrafter"/>
</dbReference>
<dbReference type="PANTHER" id="PTHR10037:SF62">
    <property type="entry name" value="SODIUM CHANNEL PROTEIN 60E"/>
    <property type="match status" value="1"/>
</dbReference>
<feature type="region of interest" description="Disordered" evidence="6">
    <location>
        <begin position="235"/>
        <end position="258"/>
    </location>
</feature>
<dbReference type="RefSeq" id="WP_188551737.1">
    <property type="nucleotide sequence ID" value="NZ_BMFY01000016.1"/>
</dbReference>
<reference evidence="9" key="1">
    <citation type="journal article" date="2014" name="Int. J. Syst. Evol. Microbiol.">
        <title>Complete genome sequence of Corynebacterium casei LMG S-19264T (=DSM 44701T), isolated from a smear-ripened cheese.</title>
        <authorList>
            <consortium name="US DOE Joint Genome Institute (JGI-PGF)"/>
            <person name="Walter F."/>
            <person name="Albersmeier A."/>
            <person name="Kalinowski J."/>
            <person name="Ruckert C."/>
        </authorList>
    </citation>
    <scope>NUCLEOTIDE SEQUENCE</scope>
    <source>
        <strain evidence="9">CGMCC 1.12785</strain>
    </source>
</reference>
<dbReference type="SUPFAM" id="SSF81324">
    <property type="entry name" value="Voltage-gated potassium channels"/>
    <property type="match status" value="1"/>
</dbReference>
<protein>
    <recommendedName>
        <fullName evidence="8">Ion transport domain-containing protein</fullName>
    </recommendedName>
</protein>
<dbReference type="EMBL" id="BMFY01000016">
    <property type="protein sequence ID" value="GGA25187.1"/>
    <property type="molecule type" value="Genomic_DNA"/>
</dbReference>
<evidence type="ECO:0000256" key="4">
    <source>
        <dbReference type="ARBA" id="ARBA00023136"/>
    </source>
</evidence>
<evidence type="ECO:0000259" key="8">
    <source>
        <dbReference type="Pfam" id="PF00520"/>
    </source>
</evidence>
<feature type="domain" description="Ion transport" evidence="8">
    <location>
        <begin position="25"/>
        <end position="235"/>
    </location>
</feature>
<proteinExistence type="predicted"/>
<feature type="transmembrane region" description="Helical" evidence="7">
    <location>
        <begin position="25"/>
        <end position="45"/>
    </location>
</feature>
<feature type="compositionally biased region" description="Low complexity" evidence="6">
    <location>
        <begin position="242"/>
        <end position="251"/>
    </location>
</feature>
<dbReference type="Proteomes" id="UP000616114">
    <property type="component" value="Unassembled WGS sequence"/>
</dbReference>
<feature type="compositionally biased region" description="Basic and acidic residues" evidence="6">
    <location>
        <begin position="319"/>
        <end position="335"/>
    </location>
</feature>
<dbReference type="Gene3D" id="1.10.287.70">
    <property type="match status" value="1"/>
</dbReference>
<keyword evidence="4 7" id="KW-0472">Membrane</keyword>